<sequence length="210" mass="22629">MSRAAGYARVAAFGGAGLAYAILAHRTNTADTGRAGALLALTPMMVAALVLGWRSRRRVAAMTLAVAACVVVLACLPLLQRHTSLIYWIEHAFTQLLLCIAFARSLGPGREAMCTLFARMVHGALAPGMERYTRQVTLAWSIFFGAMSLASTVLFFAAPVGVWSTFANFLTAPLIALMFVAEYAVRRRALPEVEHAGIVAGVQAFWKTPR</sequence>
<accession>A0ABY1QM91</accession>
<keyword evidence="3" id="KW-1185">Reference proteome</keyword>
<proteinExistence type="predicted"/>
<comment type="caution">
    <text evidence="2">The sequence shown here is derived from an EMBL/GenBank/DDBJ whole genome shotgun (WGS) entry which is preliminary data.</text>
</comment>
<reference evidence="2 3" key="1">
    <citation type="submission" date="2017-05" db="EMBL/GenBank/DDBJ databases">
        <authorList>
            <person name="Varghese N."/>
            <person name="Submissions S."/>
        </authorList>
    </citation>
    <scope>NUCLEOTIDE SEQUENCE [LARGE SCALE GENOMIC DNA]</scope>
    <source>
        <strain evidence="2 3">DSM 26001</strain>
    </source>
</reference>
<organism evidence="2 3">
    <name type="scientific">Noviherbaspirillum suwonense</name>
    <dbReference type="NCBI Taxonomy" id="1224511"/>
    <lineage>
        <taxon>Bacteria</taxon>
        <taxon>Pseudomonadati</taxon>
        <taxon>Pseudomonadota</taxon>
        <taxon>Betaproteobacteria</taxon>
        <taxon>Burkholderiales</taxon>
        <taxon>Oxalobacteraceae</taxon>
        <taxon>Noviherbaspirillum</taxon>
    </lineage>
</organism>
<feature type="transmembrane region" description="Helical" evidence="1">
    <location>
        <begin position="85"/>
        <end position="103"/>
    </location>
</feature>
<dbReference type="InterPro" id="IPR006008">
    <property type="entry name" value="YciB"/>
</dbReference>
<gene>
    <name evidence="2" type="ORF">SAMN06295970_12014</name>
</gene>
<keyword evidence="1" id="KW-0472">Membrane</keyword>
<keyword evidence="1" id="KW-1133">Transmembrane helix</keyword>
<feature type="transmembrane region" description="Helical" evidence="1">
    <location>
        <begin position="35"/>
        <end position="53"/>
    </location>
</feature>
<feature type="transmembrane region" description="Helical" evidence="1">
    <location>
        <begin position="166"/>
        <end position="185"/>
    </location>
</feature>
<protein>
    <submittedName>
        <fullName evidence="2">Uncharacterized membrane protein</fullName>
    </submittedName>
</protein>
<evidence type="ECO:0000313" key="3">
    <source>
        <dbReference type="Proteomes" id="UP001158049"/>
    </source>
</evidence>
<dbReference type="RefSeq" id="WP_283444331.1">
    <property type="nucleotide sequence ID" value="NZ_FXUL01000020.1"/>
</dbReference>
<evidence type="ECO:0000256" key="1">
    <source>
        <dbReference type="SAM" id="Phobius"/>
    </source>
</evidence>
<feature type="transmembrane region" description="Helical" evidence="1">
    <location>
        <begin position="138"/>
        <end position="160"/>
    </location>
</feature>
<dbReference type="Pfam" id="PF04279">
    <property type="entry name" value="IspA"/>
    <property type="match status" value="1"/>
</dbReference>
<dbReference type="EMBL" id="FXUL01000020">
    <property type="protein sequence ID" value="SMP73956.1"/>
    <property type="molecule type" value="Genomic_DNA"/>
</dbReference>
<dbReference type="Proteomes" id="UP001158049">
    <property type="component" value="Unassembled WGS sequence"/>
</dbReference>
<name>A0ABY1QM91_9BURK</name>
<feature type="transmembrane region" description="Helical" evidence="1">
    <location>
        <begin position="7"/>
        <end position="23"/>
    </location>
</feature>
<evidence type="ECO:0000313" key="2">
    <source>
        <dbReference type="EMBL" id="SMP73956.1"/>
    </source>
</evidence>
<feature type="transmembrane region" description="Helical" evidence="1">
    <location>
        <begin position="60"/>
        <end position="79"/>
    </location>
</feature>
<keyword evidence="1" id="KW-0812">Transmembrane</keyword>